<dbReference type="AlphaFoldDB" id="A0A6J4MRD3"/>
<name>A0A6J4MRD3_9BACT</name>
<feature type="non-terminal residue" evidence="1">
    <location>
        <position position="47"/>
    </location>
</feature>
<protein>
    <submittedName>
        <fullName evidence="1">Uncharacterized protein</fullName>
    </submittedName>
</protein>
<reference evidence="1" key="1">
    <citation type="submission" date="2020-02" db="EMBL/GenBank/DDBJ databases">
        <authorList>
            <person name="Meier V. D."/>
        </authorList>
    </citation>
    <scope>NUCLEOTIDE SEQUENCE</scope>
    <source>
        <strain evidence="1">AVDCRST_MAG89</strain>
    </source>
</reference>
<dbReference type="EMBL" id="CADCTV010000869">
    <property type="protein sequence ID" value="CAA9366674.1"/>
    <property type="molecule type" value="Genomic_DNA"/>
</dbReference>
<sequence>MSVARRIAPQLTRYAPEYGSIYGLHFQASALDRELLSSLDRAAWDSI</sequence>
<organism evidence="1">
    <name type="scientific">uncultured Gemmatimonadota bacterium</name>
    <dbReference type="NCBI Taxonomy" id="203437"/>
    <lineage>
        <taxon>Bacteria</taxon>
        <taxon>Pseudomonadati</taxon>
        <taxon>Gemmatimonadota</taxon>
        <taxon>environmental samples</taxon>
    </lineage>
</organism>
<proteinExistence type="predicted"/>
<gene>
    <name evidence="1" type="ORF">AVDCRST_MAG89-4158</name>
</gene>
<accession>A0A6J4MRD3</accession>
<evidence type="ECO:0000313" key="1">
    <source>
        <dbReference type="EMBL" id="CAA9366674.1"/>
    </source>
</evidence>